<comment type="caution">
    <text evidence="8">The sequence shown here is derived from an EMBL/GenBank/DDBJ whole genome shotgun (WGS) entry which is preliminary data.</text>
</comment>
<protein>
    <recommendedName>
        <fullName evidence="7">Sushi domain-containing protein</fullName>
    </recommendedName>
</protein>
<proteinExistence type="predicted"/>
<dbReference type="PANTHER" id="PTHR45785:SF2">
    <property type="entry name" value="COMPLEMENT FACTOR H-RELATED"/>
    <property type="match status" value="1"/>
</dbReference>
<evidence type="ECO:0000313" key="9">
    <source>
        <dbReference type="Proteomes" id="UP000024635"/>
    </source>
</evidence>
<comment type="caution">
    <text evidence="5">Lacks conserved residue(s) required for the propagation of feature annotation.</text>
</comment>
<accession>A0A016UPI5</accession>
<dbReference type="AlphaFoldDB" id="A0A016UPI5"/>
<dbReference type="SMART" id="SM00032">
    <property type="entry name" value="CCP"/>
    <property type="match status" value="4"/>
</dbReference>
<feature type="disulfide bond" evidence="5">
    <location>
        <begin position="124"/>
        <end position="151"/>
    </location>
</feature>
<organism evidence="8 9">
    <name type="scientific">Ancylostoma ceylanicum</name>
    <dbReference type="NCBI Taxonomy" id="53326"/>
    <lineage>
        <taxon>Eukaryota</taxon>
        <taxon>Metazoa</taxon>
        <taxon>Ecdysozoa</taxon>
        <taxon>Nematoda</taxon>
        <taxon>Chromadorea</taxon>
        <taxon>Rhabditida</taxon>
        <taxon>Rhabditina</taxon>
        <taxon>Rhabditomorpha</taxon>
        <taxon>Strongyloidea</taxon>
        <taxon>Ancylostomatidae</taxon>
        <taxon>Ancylostomatinae</taxon>
        <taxon>Ancylostoma</taxon>
    </lineage>
</organism>
<keyword evidence="4 5" id="KW-1015">Disulfide bond</keyword>
<dbReference type="Gene3D" id="2.10.70.10">
    <property type="entry name" value="Complement Module, domain 1"/>
    <property type="match status" value="3"/>
</dbReference>
<dbReference type="SUPFAM" id="SSF57535">
    <property type="entry name" value="Complement control module/SCR domain"/>
    <property type="match status" value="3"/>
</dbReference>
<dbReference type="PANTHER" id="PTHR45785">
    <property type="entry name" value="COMPLEMENT FACTOR H-RELATED"/>
    <property type="match status" value="1"/>
</dbReference>
<dbReference type="PROSITE" id="PS50923">
    <property type="entry name" value="SUSHI"/>
    <property type="match status" value="2"/>
</dbReference>
<feature type="signal peptide" evidence="6">
    <location>
        <begin position="1"/>
        <end position="18"/>
    </location>
</feature>
<dbReference type="STRING" id="53326.A0A016UPI5"/>
<evidence type="ECO:0000256" key="6">
    <source>
        <dbReference type="SAM" id="SignalP"/>
    </source>
</evidence>
<evidence type="ECO:0000259" key="7">
    <source>
        <dbReference type="PROSITE" id="PS50923"/>
    </source>
</evidence>
<evidence type="ECO:0000256" key="5">
    <source>
        <dbReference type="PROSITE-ProRule" id="PRU00302"/>
    </source>
</evidence>
<evidence type="ECO:0000256" key="4">
    <source>
        <dbReference type="ARBA" id="ARBA00023157"/>
    </source>
</evidence>
<sequence length="298" mass="30897">MIVTVSALIVTLIGVTLTATCPPLTLTNGTVTYEPPNQVGSYSEGTVAYGMCNLGFALFGTSSTVCENGQWKWPFGECKEYHSPAGDPNKCPVMVVPNGNITFSGNLPLYESEVPEGTTGHLTCIRGFEVVGGSANFTCTGGVWTPTLGSCELKNCTPPAMVPMTCPAMTAPLDANLTYSGSPSTGPFLPGTLVVMKCHSGNPQGPAAASCFDGNWIPSKLGTCSATAPNATAKCGVEVSCNGRITYSDGHILEFLKDTGTIGNLECNPGLIPDGPTSTYCQDGKWTPQLGNCVGQCP</sequence>
<evidence type="ECO:0000256" key="3">
    <source>
        <dbReference type="ARBA" id="ARBA00022729"/>
    </source>
</evidence>
<keyword evidence="9" id="KW-1185">Reference proteome</keyword>
<keyword evidence="3 6" id="KW-0732">Signal</keyword>
<dbReference type="EMBL" id="JARK01001368">
    <property type="protein sequence ID" value="EYC16792.1"/>
    <property type="molecule type" value="Genomic_DNA"/>
</dbReference>
<evidence type="ECO:0000256" key="1">
    <source>
        <dbReference type="ARBA" id="ARBA00004328"/>
    </source>
</evidence>
<dbReference type="CDD" id="cd00033">
    <property type="entry name" value="CCP"/>
    <property type="match status" value="2"/>
</dbReference>
<reference evidence="9" key="1">
    <citation type="journal article" date="2015" name="Nat. Genet.">
        <title>The genome and transcriptome of the zoonotic hookworm Ancylostoma ceylanicum identify infection-specific gene families.</title>
        <authorList>
            <person name="Schwarz E.M."/>
            <person name="Hu Y."/>
            <person name="Antoshechkin I."/>
            <person name="Miller M.M."/>
            <person name="Sternberg P.W."/>
            <person name="Aroian R.V."/>
        </authorList>
    </citation>
    <scope>NUCLEOTIDE SEQUENCE</scope>
    <source>
        <strain evidence="9">HY135</strain>
    </source>
</reference>
<keyword evidence="2 5" id="KW-0768">Sushi</keyword>
<gene>
    <name evidence="8" type="primary">Acey_s0032.g2496</name>
    <name evidence="8" type="ORF">Y032_0032g2496</name>
</gene>
<feature type="chain" id="PRO_5001488489" description="Sushi domain-containing protein" evidence="6">
    <location>
        <begin position="19"/>
        <end position="298"/>
    </location>
</feature>
<feature type="domain" description="Sushi" evidence="7">
    <location>
        <begin position="89"/>
        <end position="153"/>
    </location>
</feature>
<comment type="subcellular location">
    <subcellularLocation>
        <location evidence="1">Virion</location>
    </subcellularLocation>
</comment>
<dbReference type="InterPro" id="IPR000436">
    <property type="entry name" value="Sushi_SCR_CCP_dom"/>
</dbReference>
<feature type="domain" description="Sushi" evidence="7">
    <location>
        <begin position="19"/>
        <end position="80"/>
    </location>
</feature>
<dbReference type="Proteomes" id="UP000024635">
    <property type="component" value="Unassembled WGS sequence"/>
</dbReference>
<evidence type="ECO:0000256" key="2">
    <source>
        <dbReference type="ARBA" id="ARBA00022659"/>
    </source>
</evidence>
<dbReference type="Pfam" id="PF00084">
    <property type="entry name" value="Sushi"/>
    <property type="match status" value="2"/>
</dbReference>
<evidence type="ECO:0000313" key="8">
    <source>
        <dbReference type="EMBL" id="EYC16792.1"/>
    </source>
</evidence>
<dbReference type="InterPro" id="IPR035976">
    <property type="entry name" value="Sushi/SCR/CCP_sf"/>
</dbReference>
<dbReference type="OrthoDB" id="6480633at2759"/>
<name>A0A016UPI5_9BILA</name>
<dbReference type="InterPro" id="IPR051503">
    <property type="entry name" value="ComplSys_Reg/VirEntry_Med"/>
</dbReference>